<sequence>MTKIPGKESDVPDPQSPWDEISPGLWMGGHVWSDPAGEPRPVVVADEFDLVISLFTRSGHGPGPGTEHLVAEMPDSVLTAGQLHTVRGLARAASRALDAGRTILVRCHSGYNRSGLVVAQCLVERGLAPAEAIALIRRRRSPWALHNAVFTAYLAAGLDASAQLTELDPLR</sequence>
<accession>A0ABZ1RGK3</accession>
<proteinExistence type="predicted"/>
<evidence type="ECO:0000256" key="1">
    <source>
        <dbReference type="SAM" id="MobiDB-lite"/>
    </source>
</evidence>
<evidence type="ECO:0000259" key="2">
    <source>
        <dbReference type="PROSITE" id="PS50056"/>
    </source>
</evidence>
<name>A0ABZ1RGK3_9ACTN</name>
<gene>
    <name evidence="3" type="ORF">OHU17_04570</name>
</gene>
<dbReference type="EMBL" id="CP108057">
    <property type="protein sequence ID" value="WUO45149.1"/>
    <property type="molecule type" value="Genomic_DNA"/>
</dbReference>
<organism evidence="3 4">
    <name type="scientific">Streptomyces goshikiensis</name>
    <dbReference type="NCBI Taxonomy" id="1942"/>
    <lineage>
        <taxon>Bacteria</taxon>
        <taxon>Bacillati</taxon>
        <taxon>Actinomycetota</taxon>
        <taxon>Actinomycetes</taxon>
        <taxon>Kitasatosporales</taxon>
        <taxon>Streptomycetaceae</taxon>
        <taxon>Streptomyces</taxon>
    </lineage>
</organism>
<reference evidence="3" key="1">
    <citation type="submission" date="2022-10" db="EMBL/GenBank/DDBJ databases">
        <title>The complete genomes of actinobacterial strains from the NBC collection.</title>
        <authorList>
            <person name="Joergensen T.S."/>
            <person name="Alvarez Arevalo M."/>
            <person name="Sterndorff E.B."/>
            <person name="Faurdal D."/>
            <person name="Vuksanovic O."/>
            <person name="Mourched A.-S."/>
            <person name="Charusanti P."/>
            <person name="Shaw S."/>
            <person name="Blin K."/>
            <person name="Weber T."/>
        </authorList>
    </citation>
    <scope>NUCLEOTIDE SEQUENCE</scope>
    <source>
        <strain evidence="3">NBC_00283</strain>
    </source>
</reference>
<dbReference type="Proteomes" id="UP001432075">
    <property type="component" value="Chromosome"/>
</dbReference>
<dbReference type="InterPro" id="IPR029021">
    <property type="entry name" value="Prot-tyrosine_phosphatase-like"/>
</dbReference>
<dbReference type="SUPFAM" id="SSF52799">
    <property type="entry name" value="(Phosphotyrosine protein) phosphatases II"/>
    <property type="match status" value="1"/>
</dbReference>
<dbReference type="Gene3D" id="3.90.190.10">
    <property type="entry name" value="Protein tyrosine phosphatase superfamily"/>
    <property type="match status" value="1"/>
</dbReference>
<keyword evidence="4" id="KW-1185">Reference proteome</keyword>
<feature type="domain" description="Tyrosine specific protein phosphatases" evidence="2">
    <location>
        <begin position="84"/>
        <end position="140"/>
    </location>
</feature>
<feature type="region of interest" description="Disordered" evidence="1">
    <location>
        <begin position="1"/>
        <end position="20"/>
    </location>
</feature>
<feature type="compositionally biased region" description="Basic and acidic residues" evidence="1">
    <location>
        <begin position="1"/>
        <end position="10"/>
    </location>
</feature>
<evidence type="ECO:0000313" key="4">
    <source>
        <dbReference type="Proteomes" id="UP001432075"/>
    </source>
</evidence>
<evidence type="ECO:0000313" key="3">
    <source>
        <dbReference type="EMBL" id="WUO45149.1"/>
    </source>
</evidence>
<dbReference type="GeneID" id="91413098"/>
<dbReference type="RefSeq" id="WP_037800164.1">
    <property type="nucleotide sequence ID" value="NZ_CP108057.1"/>
</dbReference>
<dbReference type="InterPro" id="IPR000387">
    <property type="entry name" value="Tyr_Pase_dom"/>
</dbReference>
<dbReference type="PROSITE" id="PS50056">
    <property type="entry name" value="TYR_PHOSPHATASE_2"/>
    <property type="match status" value="1"/>
</dbReference>
<protein>
    <submittedName>
        <fullName evidence="3">Dual specificity protein phosphatase family protein</fullName>
    </submittedName>
</protein>